<dbReference type="PANTHER" id="PTHR39639">
    <property type="entry name" value="CHROMOSOME 16, WHOLE GENOME SHOTGUN SEQUENCE"/>
    <property type="match status" value="1"/>
</dbReference>
<dbReference type="EMBL" id="ABVL01000007">
    <property type="protein sequence ID" value="EDY19775.1"/>
    <property type="molecule type" value="Genomic_DNA"/>
</dbReference>
<proteinExistence type="predicted"/>
<dbReference type="InParanoid" id="B4D213"/>
<feature type="domain" description="GmrSD restriction endonucleases N-terminal" evidence="1">
    <location>
        <begin position="11"/>
        <end position="158"/>
    </location>
</feature>
<evidence type="ECO:0000313" key="2">
    <source>
        <dbReference type="EMBL" id="EDY19775.1"/>
    </source>
</evidence>
<dbReference type="eggNOG" id="COG1479">
    <property type="taxonomic scope" value="Bacteria"/>
</dbReference>
<name>B4D213_9BACT</name>
<dbReference type="Pfam" id="PF03235">
    <property type="entry name" value="GmrSD_N"/>
    <property type="match status" value="1"/>
</dbReference>
<organism evidence="2 3">
    <name type="scientific">Chthoniobacter flavus Ellin428</name>
    <dbReference type="NCBI Taxonomy" id="497964"/>
    <lineage>
        <taxon>Bacteria</taxon>
        <taxon>Pseudomonadati</taxon>
        <taxon>Verrucomicrobiota</taxon>
        <taxon>Spartobacteria</taxon>
        <taxon>Chthoniobacterales</taxon>
        <taxon>Chthoniobacteraceae</taxon>
        <taxon>Chthoniobacter</taxon>
    </lineage>
</organism>
<dbReference type="STRING" id="497964.CfE428DRAFT_2951"/>
<dbReference type="PANTHER" id="PTHR39639:SF1">
    <property type="entry name" value="DUF262 DOMAIN-CONTAINING PROTEIN"/>
    <property type="match status" value="1"/>
</dbReference>
<dbReference type="Proteomes" id="UP000005824">
    <property type="component" value="Unassembled WGS sequence"/>
</dbReference>
<dbReference type="RefSeq" id="WP_006980276.1">
    <property type="nucleotide sequence ID" value="NZ_ABVL01000007.1"/>
</dbReference>
<comment type="caution">
    <text evidence="2">The sequence shown here is derived from an EMBL/GenBank/DDBJ whole genome shotgun (WGS) entry which is preliminary data.</text>
</comment>
<gene>
    <name evidence="2" type="ORF">CfE428DRAFT_2951</name>
</gene>
<protein>
    <recommendedName>
        <fullName evidence="1">GmrSD restriction endonucleases N-terminal domain-containing protein</fullName>
    </recommendedName>
</protein>
<keyword evidence="3" id="KW-1185">Reference proteome</keyword>
<dbReference type="InterPro" id="IPR004919">
    <property type="entry name" value="GmrSD_N"/>
</dbReference>
<reference evidence="2 3" key="1">
    <citation type="journal article" date="2011" name="J. Bacteriol.">
        <title>Genome sequence of Chthoniobacter flavus Ellin428, an aerobic heterotrophic soil bacterium.</title>
        <authorList>
            <person name="Kant R."/>
            <person name="van Passel M.W."/>
            <person name="Palva A."/>
            <person name="Lucas S."/>
            <person name="Lapidus A."/>
            <person name="Glavina Del Rio T."/>
            <person name="Dalin E."/>
            <person name="Tice H."/>
            <person name="Bruce D."/>
            <person name="Goodwin L."/>
            <person name="Pitluck S."/>
            <person name="Larimer F.W."/>
            <person name="Land M.L."/>
            <person name="Hauser L."/>
            <person name="Sangwan P."/>
            <person name="de Vos W.M."/>
            <person name="Janssen P.H."/>
            <person name="Smidt H."/>
        </authorList>
    </citation>
    <scope>NUCLEOTIDE SEQUENCE [LARGE SCALE GENOMIC DNA]</scope>
    <source>
        <strain evidence="2 3">Ellin428</strain>
    </source>
</reference>
<sequence length="391" mass="44499">MKLLPSDPDIQTIISRIKSDDLDLQPNFQRGEVWSDSKKRRLIDSILRDWHVPPIHVIETSDKQQEVLDGQQRLVAIRDFVNGLIRVDGTIPPRDPKIENADGCTYETLPPFLRRQFDQFTIRVFRLVDYKPEEPGELFYRLNQPTSLTAAEQRNAFFGPVRGQIKALAEALPAYHLDETFIGFSNSRMAYDDILAKACISLERGTLREKLSASTITERYRSEKPLSETIIDLVESALHLLGSANETGVQPRFNKATFFSWICFCVRIISDPEATALRGELPAFLRWFESERLISDILVELDDHNGSARTSALLRVYIDRASARVADVFSVLARDVVLIFALGYFLNREGRLSLFGKGKLKGVFDSLRTESRDAEWSIANFLETSKWGTLP</sequence>
<evidence type="ECO:0000259" key="1">
    <source>
        <dbReference type="Pfam" id="PF03235"/>
    </source>
</evidence>
<dbReference type="AlphaFoldDB" id="B4D213"/>
<accession>B4D213</accession>
<evidence type="ECO:0000313" key="3">
    <source>
        <dbReference type="Proteomes" id="UP000005824"/>
    </source>
</evidence>